<dbReference type="Gene3D" id="1.10.510.10">
    <property type="entry name" value="Transferase(Phosphotransferase) domain 1"/>
    <property type="match status" value="1"/>
</dbReference>
<accession>A0A183GU09</accession>
<name>A0A183GU09_HELPZ</name>
<feature type="domain" description="Protein kinase" evidence="2">
    <location>
        <begin position="1"/>
        <end position="153"/>
    </location>
</feature>
<accession>A0A3P8IDZ4</accession>
<gene>
    <name evidence="3" type="ORF">HPBE_LOCUS26178</name>
</gene>
<organism evidence="4 5">
    <name type="scientific">Heligmosomoides polygyrus</name>
    <name type="common">Parasitic roundworm</name>
    <dbReference type="NCBI Taxonomy" id="6339"/>
    <lineage>
        <taxon>Eukaryota</taxon>
        <taxon>Metazoa</taxon>
        <taxon>Ecdysozoa</taxon>
        <taxon>Nematoda</taxon>
        <taxon>Chromadorea</taxon>
        <taxon>Rhabditida</taxon>
        <taxon>Rhabditina</taxon>
        <taxon>Rhabditomorpha</taxon>
        <taxon>Strongyloidea</taxon>
        <taxon>Heligmosomidae</taxon>
        <taxon>Heligmosomoides</taxon>
    </lineage>
</organism>
<sequence>MLAFIDLHGIGYLHRDVKPGNYTVGRPELQELRKVYILDFGMCRKFTNDQRELCRKDDVETWIYQTVELTVGRVPWREVQDMNQVGEYKKRCRYPPGLYELFAPPCPPEFQEILKLVDSYKYYDQPNYQQIYSLLRRALQNCGQPEFPYDWER</sequence>
<dbReference type="PANTHER" id="PTHR11909">
    <property type="entry name" value="CASEIN KINASE-RELATED"/>
    <property type="match status" value="1"/>
</dbReference>
<evidence type="ECO:0000313" key="5">
    <source>
        <dbReference type="WBParaSite" id="HPBE_0002617901-mRNA-1"/>
    </source>
</evidence>
<dbReference type="GO" id="GO:0005524">
    <property type="term" value="F:ATP binding"/>
    <property type="evidence" value="ECO:0007669"/>
    <property type="project" value="InterPro"/>
</dbReference>
<reference evidence="3 4" key="1">
    <citation type="submission" date="2018-11" db="EMBL/GenBank/DDBJ databases">
        <authorList>
            <consortium name="Pathogen Informatics"/>
        </authorList>
    </citation>
    <scope>NUCLEOTIDE SEQUENCE [LARGE SCALE GENOMIC DNA]</scope>
</reference>
<dbReference type="InterPro" id="IPR008271">
    <property type="entry name" value="Ser/Thr_kinase_AS"/>
</dbReference>
<dbReference type="PROSITE" id="PS50011">
    <property type="entry name" value="PROTEIN_KINASE_DOM"/>
    <property type="match status" value="1"/>
</dbReference>
<dbReference type="InterPro" id="IPR011009">
    <property type="entry name" value="Kinase-like_dom_sf"/>
</dbReference>
<dbReference type="Proteomes" id="UP000050761">
    <property type="component" value="Unassembled WGS sequence"/>
</dbReference>
<reference evidence="5" key="2">
    <citation type="submission" date="2019-09" db="UniProtKB">
        <authorList>
            <consortium name="WormBaseParasite"/>
        </authorList>
    </citation>
    <scope>IDENTIFICATION</scope>
</reference>
<dbReference type="InterPro" id="IPR000719">
    <property type="entry name" value="Prot_kinase_dom"/>
</dbReference>
<evidence type="ECO:0000259" key="2">
    <source>
        <dbReference type="PROSITE" id="PS50011"/>
    </source>
</evidence>
<proteinExistence type="predicted"/>
<dbReference type="OrthoDB" id="5979581at2759"/>
<protein>
    <recommendedName>
        <fullName evidence="1">non-specific serine/threonine protein kinase</fullName>
        <ecNumber evidence="1">2.7.11.1</ecNumber>
    </recommendedName>
</protein>
<dbReference type="AlphaFoldDB" id="A0A183GU09"/>
<dbReference type="SUPFAM" id="SSF56112">
    <property type="entry name" value="Protein kinase-like (PK-like)"/>
    <property type="match status" value="1"/>
</dbReference>
<evidence type="ECO:0000313" key="3">
    <source>
        <dbReference type="EMBL" id="VDP56103.1"/>
    </source>
</evidence>
<dbReference type="EMBL" id="UZAH01039363">
    <property type="protein sequence ID" value="VDP56103.1"/>
    <property type="molecule type" value="Genomic_DNA"/>
</dbReference>
<dbReference type="EC" id="2.7.11.1" evidence="1"/>
<keyword evidence="4" id="KW-1185">Reference proteome</keyword>
<dbReference type="InterPro" id="IPR050235">
    <property type="entry name" value="CK1_Ser-Thr_kinase"/>
</dbReference>
<dbReference type="WBParaSite" id="HPBE_0002617901-mRNA-1">
    <property type="protein sequence ID" value="HPBE_0002617901-mRNA-1"/>
    <property type="gene ID" value="HPBE_0002617901"/>
</dbReference>
<evidence type="ECO:0000313" key="4">
    <source>
        <dbReference type="Proteomes" id="UP000050761"/>
    </source>
</evidence>
<dbReference type="PROSITE" id="PS00108">
    <property type="entry name" value="PROTEIN_KINASE_ST"/>
    <property type="match status" value="1"/>
</dbReference>
<evidence type="ECO:0000256" key="1">
    <source>
        <dbReference type="ARBA" id="ARBA00012513"/>
    </source>
</evidence>
<dbReference type="GO" id="GO:0004674">
    <property type="term" value="F:protein serine/threonine kinase activity"/>
    <property type="evidence" value="ECO:0007669"/>
    <property type="project" value="UniProtKB-EC"/>
</dbReference>